<keyword evidence="4 8" id="KW-0812">Transmembrane</keyword>
<dbReference type="InParanoid" id="A0A6P7JAK2"/>
<comment type="similarity">
    <text evidence="1 7">Belongs to the UDP-glycosyltransferase family.</text>
</comment>
<dbReference type="InterPro" id="IPR035595">
    <property type="entry name" value="UDP_glycos_trans_CS"/>
</dbReference>
<dbReference type="GO" id="GO:0015020">
    <property type="term" value="F:glucuronosyltransferase activity"/>
    <property type="evidence" value="ECO:0007669"/>
    <property type="project" value="UniProtKB-EC"/>
</dbReference>
<feature type="chain" id="PRO_5028522453" description="UDP-glucuronosyltransferase" evidence="8">
    <location>
        <begin position="23"/>
        <end position="531"/>
    </location>
</feature>
<keyword evidence="3 7" id="KW-0808">Transferase</keyword>
<dbReference type="CDD" id="cd03784">
    <property type="entry name" value="GT1_Gtf-like"/>
    <property type="match status" value="1"/>
</dbReference>
<dbReference type="Gene3D" id="3.40.50.2000">
    <property type="entry name" value="Glycogen Phosphorylase B"/>
    <property type="match status" value="2"/>
</dbReference>
<protein>
    <recommendedName>
        <fullName evidence="8">UDP-glucuronosyltransferase</fullName>
        <ecNumber evidence="8">2.4.1.17</ecNumber>
    </recommendedName>
</protein>
<dbReference type="InterPro" id="IPR002213">
    <property type="entry name" value="UDP_glucos_trans"/>
</dbReference>
<proteinExistence type="inferred from homology"/>
<evidence type="ECO:0000256" key="2">
    <source>
        <dbReference type="ARBA" id="ARBA00022676"/>
    </source>
</evidence>
<dbReference type="SUPFAM" id="SSF53756">
    <property type="entry name" value="UDP-Glycosyltransferase/glycogen phosphorylase"/>
    <property type="match status" value="1"/>
</dbReference>
<dbReference type="PANTHER" id="PTHR48043">
    <property type="entry name" value="EG:EG0003.4 PROTEIN-RELATED"/>
    <property type="match status" value="1"/>
</dbReference>
<keyword evidence="6 8" id="KW-0472">Membrane</keyword>
<organism evidence="9 10">
    <name type="scientific">Parambassis ranga</name>
    <name type="common">Indian glassy fish</name>
    <dbReference type="NCBI Taxonomy" id="210632"/>
    <lineage>
        <taxon>Eukaryota</taxon>
        <taxon>Metazoa</taxon>
        <taxon>Chordata</taxon>
        <taxon>Craniata</taxon>
        <taxon>Vertebrata</taxon>
        <taxon>Euteleostomi</taxon>
        <taxon>Actinopterygii</taxon>
        <taxon>Neopterygii</taxon>
        <taxon>Teleostei</taxon>
        <taxon>Neoteleostei</taxon>
        <taxon>Acanthomorphata</taxon>
        <taxon>Ovalentaria</taxon>
        <taxon>Ambassidae</taxon>
        <taxon>Parambassis</taxon>
    </lineage>
</organism>
<accession>A0A6P7JAK2</accession>
<dbReference type="Proteomes" id="UP000515145">
    <property type="component" value="Chromosome 12"/>
</dbReference>
<evidence type="ECO:0000256" key="8">
    <source>
        <dbReference type="RuleBase" id="RU362059"/>
    </source>
</evidence>
<dbReference type="Pfam" id="PF00201">
    <property type="entry name" value="UDPGT"/>
    <property type="match status" value="1"/>
</dbReference>
<dbReference type="PROSITE" id="PS00375">
    <property type="entry name" value="UDPGT"/>
    <property type="match status" value="1"/>
</dbReference>
<evidence type="ECO:0000313" key="9">
    <source>
        <dbReference type="Proteomes" id="UP000515145"/>
    </source>
</evidence>
<keyword evidence="2 7" id="KW-0328">Glycosyltransferase</keyword>
<evidence type="ECO:0000256" key="1">
    <source>
        <dbReference type="ARBA" id="ARBA00009995"/>
    </source>
</evidence>
<dbReference type="GeneID" id="114443388"/>
<dbReference type="FunFam" id="3.40.50.2000:FF:000001">
    <property type="entry name" value="UDP-glucuronosyltransferase"/>
    <property type="match status" value="1"/>
</dbReference>
<reference evidence="10" key="1">
    <citation type="submission" date="2025-08" db="UniProtKB">
        <authorList>
            <consortium name="RefSeq"/>
        </authorList>
    </citation>
    <scope>IDENTIFICATION</scope>
</reference>
<feature type="transmembrane region" description="Helical" evidence="8">
    <location>
        <begin position="496"/>
        <end position="515"/>
    </location>
</feature>
<dbReference type="AlphaFoldDB" id="A0A6P7JAK2"/>
<dbReference type="RefSeq" id="XP_028273141.1">
    <property type="nucleotide sequence ID" value="XM_028417340.1"/>
</dbReference>
<evidence type="ECO:0000256" key="4">
    <source>
        <dbReference type="ARBA" id="ARBA00022692"/>
    </source>
</evidence>
<dbReference type="PANTHER" id="PTHR48043:SF162">
    <property type="entry name" value="UDP GLUCURONOSYLTRANSFERASE 2 FAMILY, POLYPEPTIDE A1 PRECURSOR-RELATED"/>
    <property type="match status" value="1"/>
</dbReference>
<gene>
    <name evidence="10" type="primary">LOC114443388</name>
</gene>
<keyword evidence="8" id="KW-0732">Signal</keyword>
<comment type="catalytic activity">
    <reaction evidence="8">
        <text>glucuronate acceptor + UDP-alpha-D-glucuronate = acceptor beta-D-glucuronoside + UDP + H(+)</text>
        <dbReference type="Rhea" id="RHEA:21032"/>
        <dbReference type="ChEBI" id="CHEBI:15378"/>
        <dbReference type="ChEBI" id="CHEBI:58052"/>
        <dbReference type="ChEBI" id="CHEBI:58223"/>
        <dbReference type="ChEBI" id="CHEBI:132367"/>
        <dbReference type="ChEBI" id="CHEBI:132368"/>
        <dbReference type="EC" id="2.4.1.17"/>
    </reaction>
</comment>
<dbReference type="GO" id="GO:0016020">
    <property type="term" value="C:membrane"/>
    <property type="evidence" value="ECO:0007669"/>
    <property type="project" value="UniProtKB-SubCell"/>
</dbReference>
<evidence type="ECO:0000313" key="10">
    <source>
        <dbReference type="RefSeq" id="XP_028273141.1"/>
    </source>
</evidence>
<evidence type="ECO:0000256" key="5">
    <source>
        <dbReference type="ARBA" id="ARBA00022989"/>
    </source>
</evidence>
<evidence type="ECO:0000256" key="6">
    <source>
        <dbReference type="ARBA" id="ARBA00023136"/>
    </source>
</evidence>
<dbReference type="InterPro" id="IPR050271">
    <property type="entry name" value="UDP-glycosyltransferase"/>
</dbReference>
<evidence type="ECO:0000256" key="3">
    <source>
        <dbReference type="ARBA" id="ARBA00022679"/>
    </source>
</evidence>
<name>A0A6P7JAK2_9TELE</name>
<dbReference type="EC" id="2.4.1.17" evidence="8"/>
<keyword evidence="5 8" id="KW-1133">Transmembrane helix</keyword>
<dbReference type="OrthoDB" id="5835829at2759"/>
<feature type="signal peptide" evidence="8">
    <location>
        <begin position="1"/>
        <end position="22"/>
    </location>
</feature>
<keyword evidence="9" id="KW-1185">Reference proteome</keyword>
<comment type="subcellular location">
    <subcellularLocation>
        <location evidence="8">Membrane</location>
        <topology evidence="8">Single-pass membrane protein</topology>
    </subcellularLocation>
</comment>
<evidence type="ECO:0000256" key="7">
    <source>
        <dbReference type="RuleBase" id="RU003718"/>
    </source>
</evidence>
<sequence length="531" mass="59775">MMFVSGLLLSVLLLYPHTPAHGGSILALPGEYSHWLNMRSIMEELVRRNHTVTVLVPDASPSINFNNSHDAARFKFLVFKVPFNRAEVHGVTQDFIHFSMYESHVSTVLQKLMKIREFLHRVTELGMQQCEAIFKSRQLMATLQDAAFDAVLLDPMVMCGDLVADVLGLPLIISLRFSFGGVMERHCGHMVAPPSFVPAAPLPYSDRMTFVERFLNTLTYVWTSVVTEVFWRMTLDNYYSEVKGITTSACRTMGKADIWLIRTFWDFETPRPILPNFKYVGGLHCKPANQLPEDMEAFVQSSGDAGVVVVSFGSMVTNLTTERADVIAAAFAQIPQKVIWRYRGETPTTLAPNTKLYDWIPQNDLLGHPMTRAFVTHGGTNGLYEAIFHGVPLVGVPLFGDQPDNLARLSHRGAAIILDFNHLTAIELKEALQAVINQPRYRSSMRRLSTLHRDQPVAPLSTAVFWVEFVMRHGGARHLRLASHDLNWFQYHSLDIGMAVLFAMITSAALCWALGRRCLQGCRRPGREKSE</sequence>